<comment type="similarity">
    <text evidence="2">Belongs to the glycosyltransferase 48 family.</text>
</comment>
<dbReference type="PANTHER" id="PTHR12741:SF106">
    <property type="entry name" value="CALLOSE SYNTHASE 5"/>
    <property type="match status" value="1"/>
</dbReference>
<dbReference type="PANTHER" id="PTHR12741">
    <property type="entry name" value="LYST-INTERACTING PROTEIN LIP5 DOPAMINE RESPONSIVE PROTEIN DRG-1"/>
    <property type="match status" value="1"/>
</dbReference>
<feature type="transmembrane region" description="Helical" evidence="15">
    <location>
        <begin position="1839"/>
        <end position="1859"/>
    </location>
</feature>
<dbReference type="InterPro" id="IPR003440">
    <property type="entry name" value="Glyco_trans_48_dom"/>
</dbReference>
<keyword evidence="11" id="KW-0961">Cell wall biogenesis/degradation</keyword>
<keyword evidence="4" id="KW-1003">Cell membrane</keyword>
<dbReference type="GO" id="GO:0006075">
    <property type="term" value="P:(1-&gt;3)-beta-D-glucan biosynthetic process"/>
    <property type="evidence" value="ECO:0007669"/>
    <property type="project" value="InterPro"/>
</dbReference>
<reference evidence="17 18" key="1">
    <citation type="journal article" date="2021" name="Hortic Res">
        <title>Chromosome-scale assembly of the Dendrobium chrysotoxum genome enhances the understanding of orchid evolution.</title>
        <authorList>
            <person name="Zhang Y."/>
            <person name="Zhang G.Q."/>
            <person name="Zhang D."/>
            <person name="Liu X.D."/>
            <person name="Xu X.Y."/>
            <person name="Sun W.H."/>
            <person name="Yu X."/>
            <person name="Zhu X."/>
            <person name="Wang Z.W."/>
            <person name="Zhao X."/>
            <person name="Zhong W.Y."/>
            <person name="Chen H."/>
            <person name="Yin W.L."/>
            <person name="Huang T."/>
            <person name="Niu S.C."/>
            <person name="Liu Z.J."/>
        </authorList>
    </citation>
    <scope>NUCLEOTIDE SEQUENCE [LARGE SCALE GENOMIC DNA]</scope>
    <source>
        <strain evidence="17">Lindl</strain>
    </source>
</reference>
<keyword evidence="18" id="KW-1185">Reference proteome</keyword>
<dbReference type="SMART" id="SM01205">
    <property type="entry name" value="FKS1_dom1"/>
    <property type="match status" value="1"/>
</dbReference>
<keyword evidence="10 15" id="KW-0472">Membrane</keyword>
<dbReference type="EMBL" id="JAGFBR010000009">
    <property type="protein sequence ID" value="KAH0461050.1"/>
    <property type="molecule type" value="Genomic_DNA"/>
</dbReference>
<organism evidence="17 18">
    <name type="scientific">Dendrobium chrysotoxum</name>
    <name type="common">Orchid</name>
    <dbReference type="NCBI Taxonomy" id="161865"/>
    <lineage>
        <taxon>Eukaryota</taxon>
        <taxon>Viridiplantae</taxon>
        <taxon>Streptophyta</taxon>
        <taxon>Embryophyta</taxon>
        <taxon>Tracheophyta</taxon>
        <taxon>Spermatophyta</taxon>
        <taxon>Magnoliopsida</taxon>
        <taxon>Liliopsida</taxon>
        <taxon>Asparagales</taxon>
        <taxon>Orchidaceae</taxon>
        <taxon>Epidendroideae</taxon>
        <taxon>Malaxideae</taxon>
        <taxon>Dendrobiinae</taxon>
        <taxon>Dendrobium</taxon>
    </lineage>
</organism>
<dbReference type="GO" id="GO:0000148">
    <property type="term" value="C:1,3-beta-D-glucan synthase complex"/>
    <property type="evidence" value="ECO:0007669"/>
    <property type="project" value="InterPro"/>
</dbReference>
<evidence type="ECO:0000256" key="1">
    <source>
        <dbReference type="ARBA" id="ARBA00004651"/>
    </source>
</evidence>
<keyword evidence="6" id="KW-0808">Transferase</keyword>
<evidence type="ECO:0000256" key="6">
    <source>
        <dbReference type="ARBA" id="ARBA00022679"/>
    </source>
</evidence>
<dbReference type="InterPro" id="IPR039431">
    <property type="entry name" value="Vta1/CALS_N"/>
</dbReference>
<evidence type="ECO:0000256" key="11">
    <source>
        <dbReference type="ARBA" id="ARBA00023316"/>
    </source>
</evidence>
<dbReference type="InterPro" id="IPR058851">
    <property type="entry name" value="CALS1_helical"/>
</dbReference>
<dbReference type="EC" id="2.4.1.34" evidence="3"/>
<sequence>MANNDAFSSSSSSSVAPMAGPPSGPQGLTRRPSRTAAMMTFSMEVFDNEVVPSSLSSIAPILRVAAEIEAERPRVAYLCRFYAFEKAHRLDPSSSGRGVRQFKTALLQRLERDNAPSLSKRLKKSDAREIESFYQQYYEHYVRALDRGEQADRAQLGKAYQTAGVLFEVLCAVNKTEKVEEVAPEIIAAARDVQEKKEIYVPYNILPLDAAGASQPIMQLEEIKAAVAALKNTRGLNWPSSFDAQRQKSGDMDLLDWLRTMFGFQKDNVRNQREHLILLLSNVHIRLSPKPEPLTKLDDRAVDAVMNKLFKNYKKWCKFLGRKHSLRLPQDKQEAQQRKVLYMGLYLLIWGEAANIRFMPECLCYIFHNMAYELHGLLAGNVSVVTGENIRPSYGGDDEAFLKKVITPIYQVIEKESMKSNYGKAPHSAWCNYDDLNEYFWSPDCFSLGWPMRDDGELFKSVRESKARQGEHPSQKTSSKSTGKSYFVETRTFWHIFRSFDRMWTFYALALQAMIIIAWGGYTVNDILDEDFLYDMSSIFIAAAFLRFLQSQLDLFLNFPGYHRWKFTAVMRNVLKTIVSLAWAVILPLLYMRSGSPITLPVDLHKWLGQVKGLPPVYMMAVALYMLPNLLAAVLFVFPMLRRWIENSDWHVIRFLLWWSQIKPLIKPTKDIMKVHNIRYAWHEFFPNVKNNIGAVVSLWIPVILVYFMDTQIWYSIFSTFYGGVSGAFGRLGEIRTLGMLRSRFHSLPGAFNSCLVPSDKRQKRGFSLSKRFAEASPSKRTEAAKFAQLWNEIICSFREEDLINLQNISIYHKMIQSFLKKILSRRHFSSTCLTYRLLEMDLLLVPYSSDPSLKMIQWPPFLLASKIPIALDMAAEFRSKDSDLWKRICADEYMKCAVIECYESFKLVLNLLIIGENEKRIIGIIIKEIEASIAKGSFLANFRMSALPTLCKKIVELVGILKEGDASKRDSVVLLLQDMLEVVTRDMMVNEIRELVELGHGNKESVPRRQLFAGTGSKSAILLPPMTTAQWEEQIKRLYLLLTVRESAIDVPTNLEARRRIAFFTNSLFMDMPRAPRVRKMLSFSVMTPYYSEETVYSKSDLDLENEDGVSIIFYLQKIFPDEWNNFMERIDCKKESDVWANEENILQLRHWASLRGQTLCRTVRGMMYYQRALKLQAFLDMASESEILEGYKAVTEPEEEGKRSQRSLSAQLEAIADMKFTFVATCQIYGNQKQSGDRRATDILNLMVNFPSLRVAYIDEVEEREGGKVKKVYYSVLIKAVDNRDQEIYRIKLPGAAKIGEGKPENQNHAVVFTRGEALQAIDMNQDNYLEEALKMRNLLEEFNEDHGLRPPTILGVREHIFTGSVSSLGWFMSNQETTFVTIGQRVLATPLKVRFHYGHPDVFDRIFHITRGGISKASRGINLSEDIFAGFNSTLRQGNITHHEYIQVGKGRDVGLNQISLFEAKVACGNGEQILSRDIYRLGHRFDFFRMLSCYFTTVGFYVSSMMVVIIVYLFLYGKLYLSLSGLEAAIMKQALMRGNNPLKAAMASQSAVQLGLLMALPMVMEIGLERGFRTALGDIIIMQLQLCSVFFTFSLGTKSHYFGRTILHGGAKYRATGRGFVVRHVKFAENYRMYSRSHFTKGLELMLLLIVYQIYGSATTDSTTFILLTASMWFLVATWLFAPFLFNPSGFEWQKIVDDWDDWSKWINSRGGIGVPANKSWESWWEEEQEHLSSTGILGRFWEIFLSLRFFVFQYGIVYHLHVSNSSKSLIVYALSWLVIVAVMLILKVVSMGRKKFSADFQLMFRLLKLFLFLGCIGTVCILFTLLNLTVADIVVSFLAFMPTGWAILQISQALKPAVKAFGLWGSVKALGRGYEYVMGLVIFTPVAVLAWFPFVSEFQTRLLFNQAFSRGLQISRILAGGKKQR</sequence>
<feature type="transmembrane region" description="Helical" evidence="15">
    <location>
        <begin position="1774"/>
        <end position="1794"/>
    </location>
</feature>
<feature type="region of interest" description="Disordered" evidence="14">
    <location>
        <begin position="1"/>
        <end position="31"/>
    </location>
</feature>
<dbReference type="GO" id="GO:0008360">
    <property type="term" value="P:regulation of cell shape"/>
    <property type="evidence" value="ECO:0007669"/>
    <property type="project" value="UniProtKB-KW"/>
</dbReference>
<dbReference type="Pfam" id="PF14288">
    <property type="entry name" value="FKS1_dom1"/>
    <property type="match status" value="1"/>
</dbReference>
<evidence type="ECO:0000256" key="4">
    <source>
        <dbReference type="ARBA" id="ARBA00022475"/>
    </source>
</evidence>
<dbReference type="InterPro" id="IPR026899">
    <property type="entry name" value="FKS1-like_dom1"/>
</dbReference>
<keyword evidence="9 15" id="KW-1133">Transmembrane helix</keyword>
<comment type="caution">
    <text evidence="17">The sequence shown here is derived from an EMBL/GenBank/DDBJ whole genome shotgun (WGS) entry which is preliminary data.</text>
</comment>
<dbReference type="FunFam" id="1.25.40.270:FF:000002">
    <property type="entry name" value="callose synthase 3"/>
    <property type="match status" value="1"/>
</dbReference>
<dbReference type="InterPro" id="IPR023175">
    <property type="entry name" value="Vta1/CALS_N_sf"/>
</dbReference>
<dbReference type="GO" id="GO:0005886">
    <property type="term" value="C:plasma membrane"/>
    <property type="evidence" value="ECO:0007669"/>
    <property type="project" value="UniProtKB-SubCell"/>
</dbReference>
<feature type="transmembrane region" description="Helical" evidence="15">
    <location>
        <begin position="570"/>
        <end position="591"/>
    </location>
</feature>
<feature type="transmembrane region" description="Helical" evidence="15">
    <location>
        <begin position="1745"/>
        <end position="1762"/>
    </location>
</feature>
<dbReference type="Pfam" id="PF02364">
    <property type="entry name" value="Glucan_synthase"/>
    <property type="match status" value="1"/>
</dbReference>
<keyword evidence="5" id="KW-0328">Glycosyltransferase</keyword>
<feature type="transmembrane region" description="Helical" evidence="15">
    <location>
        <begin position="689"/>
        <end position="709"/>
    </location>
</feature>
<evidence type="ECO:0000256" key="2">
    <source>
        <dbReference type="ARBA" id="ARBA00009040"/>
    </source>
</evidence>
<feature type="transmembrane region" description="Helical" evidence="15">
    <location>
        <begin position="1502"/>
        <end position="1525"/>
    </location>
</feature>
<evidence type="ECO:0000256" key="7">
    <source>
        <dbReference type="ARBA" id="ARBA00022692"/>
    </source>
</evidence>
<evidence type="ECO:0000256" key="13">
    <source>
        <dbReference type="ARBA" id="ARBA00047777"/>
    </source>
</evidence>
<feature type="transmembrane region" description="Helical" evidence="15">
    <location>
        <begin position="1879"/>
        <end position="1899"/>
    </location>
</feature>
<evidence type="ECO:0000256" key="8">
    <source>
        <dbReference type="ARBA" id="ARBA00022960"/>
    </source>
</evidence>
<comment type="catalytic activity">
    <reaction evidence="13">
        <text>[(1-&gt;3)-beta-D-glucosyl](n) + UDP-alpha-D-glucose = [(1-&gt;3)-beta-D-glucosyl](n+1) + UDP + H(+)</text>
        <dbReference type="Rhea" id="RHEA:21476"/>
        <dbReference type="Rhea" id="RHEA-COMP:11146"/>
        <dbReference type="Rhea" id="RHEA-COMP:14303"/>
        <dbReference type="ChEBI" id="CHEBI:15378"/>
        <dbReference type="ChEBI" id="CHEBI:37671"/>
        <dbReference type="ChEBI" id="CHEBI:58223"/>
        <dbReference type="ChEBI" id="CHEBI:58885"/>
        <dbReference type="EC" id="2.4.1.34"/>
    </reaction>
</comment>
<evidence type="ECO:0000256" key="14">
    <source>
        <dbReference type="SAM" id="MobiDB-lite"/>
    </source>
</evidence>
<dbReference type="GO" id="GO:0071555">
    <property type="term" value="P:cell wall organization"/>
    <property type="evidence" value="ECO:0007669"/>
    <property type="project" value="UniProtKB-KW"/>
</dbReference>
<evidence type="ECO:0000313" key="18">
    <source>
        <dbReference type="Proteomes" id="UP000775213"/>
    </source>
</evidence>
<comment type="subcellular location">
    <subcellularLocation>
        <location evidence="1">Cell membrane</location>
        <topology evidence="1">Multi-pass membrane protein</topology>
    </subcellularLocation>
</comment>
<feature type="transmembrane region" description="Helical" evidence="15">
    <location>
        <begin position="617"/>
        <end position="638"/>
    </location>
</feature>
<evidence type="ECO:0000256" key="3">
    <source>
        <dbReference type="ARBA" id="ARBA00012589"/>
    </source>
</evidence>
<gene>
    <name evidence="17" type="ORF">IEQ34_008625</name>
</gene>
<evidence type="ECO:0000256" key="10">
    <source>
        <dbReference type="ARBA" id="ARBA00023136"/>
    </source>
</evidence>
<dbReference type="Gene3D" id="1.25.40.270">
    <property type="entry name" value="Vacuolar protein sorting-associated protein vta1"/>
    <property type="match status" value="1"/>
</dbReference>
<dbReference type="Proteomes" id="UP000775213">
    <property type="component" value="Unassembled WGS sequence"/>
</dbReference>
<keyword evidence="7 15" id="KW-0812">Transmembrane</keyword>
<evidence type="ECO:0000256" key="15">
    <source>
        <dbReference type="SAM" id="Phobius"/>
    </source>
</evidence>
<proteinExistence type="inferred from homology"/>
<evidence type="ECO:0000259" key="16">
    <source>
        <dbReference type="SMART" id="SM01205"/>
    </source>
</evidence>
<evidence type="ECO:0000256" key="9">
    <source>
        <dbReference type="ARBA" id="ARBA00022989"/>
    </source>
</evidence>
<dbReference type="Pfam" id="PF25968">
    <property type="entry name" value="CALS1"/>
    <property type="match status" value="1"/>
</dbReference>
<dbReference type="Pfam" id="PF04652">
    <property type="entry name" value="Vta1"/>
    <property type="match status" value="1"/>
</dbReference>
<evidence type="ECO:0000313" key="17">
    <source>
        <dbReference type="EMBL" id="KAH0461050.1"/>
    </source>
</evidence>
<evidence type="ECO:0000256" key="12">
    <source>
        <dbReference type="ARBA" id="ARBA00032165"/>
    </source>
</evidence>
<feature type="transmembrane region" description="Helical" evidence="15">
    <location>
        <begin position="504"/>
        <end position="520"/>
    </location>
</feature>
<protein>
    <recommendedName>
        <fullName evidence="12">1,3-beta-glucan synthase</fullName>
        <ecNumber evidence="3">2.4.1.34</ecNumber>
    </recommendedName>
    <alternativeName>
        <fullName evidence="12">1,3-beta-glucan synthase</fullName>
    </alternativeName>
</protein>
<feature type="transmembrane region" description="Helical" evidence="15">
    <location>
        <begin position="1668"/>
        <end position="1690"/>
    </location>
</feature>
<keyword evidence="8" id="KW-0133">Cell shape</keyword>
<accession>A0AAV7GY97</accession>
<dbReference type="GO" id="GO:0003843">
    <property type="term" value="F:1,3-beta-D-glucan synthase activity"/>
    <property type="evidence" value="ECO:0007669"/>
    <property type="project" value="UniProtKB-EC"/>
</dbReference>
<name>A0AAV7GY97_DENCH</name>
<evidence type="ECO:0000256" key="5">
    <source>
        <dbReference type="ARBA" id="ARBA00022676"/>
    </source>
</evidence>
<feature type="transmembrane region" description="Helical" evidence="15">
    <location>
        <begin position="1814"/>
        <end position="1833"/>
    </location>
</feature>
<feature type="domain" description="1,3-beta-glucan synthase component FKS1-like" evidence="16">
    <location>
        <begin position="337"/>
        <end position="453"/>
    </location>
</feature>